<proteinExistence type="predicted"/>
<keyword evidence="1" id="KW-0175">Coiled coil</keyword>
<keyword evidence="4" id="KW-1185">Reference proteome</keyword>
<dbReference type="EMBL" id="JBHTLU010000013">
    <property type="protein sequence ID" value="MFD1220024.1"/>
    <property type="molecule type" value="Genomic_DNA"/>
</dbReference>
<dbReference type="InterPro" id="IPR009061">
    <property type="entry name" value="DNA-bd_dom_put_sf"/>
</dbReference>
<dbReference type="SUPFAM" id="SSF46955">
    <property type="entry name" value="Putative DNA-binding domain"/>
    <property type="match status" value="1"/>
</dbReference>
<comment type="caution">
    <text evidence="3">The sequence shown here is derived from an EMBL/GenBank/DDBJ whole genome shotgun (WGS) entry which is preliminary data.</text>
</comment>
<feature type="domain" description="HTH merR-type" evidence="2">
    <location>
        <begin position="5"/>
        <end position="65"/>
    </location>
</feature>
<evidence type="ECO:0000256" key="1">
    <source>
        <dbReference type="SAM" id="Coils"/>
    </source>
</evidence>
<evidence type="ECO:0000313" key="3">
    <source>
        <dbReference type="EMBL" id="MFD1220024.1"/>
    </source>
</evidence>
<name>A0ABW3UKI6_9BACL</name>
<organism evidence="3 4">
    <name type="scientific">Paenibacillus vulneris</name>
    <dbReference type="NCBI Taxonomy" id="1133364"/>
    <lineage>
        <taxon>Bacteria</taxon>
        <taxon>Bacillati</taxon>
        <taxon>Bacillota</taxon>
        <taxon>Bacilli</taxon>
        <taxon>Bacillales</taxon>
        <taxon>Paenibacillaceae</taxon>
        <taxon>Paenibacillus</taxon>
    </lineage>
</organism>
<dbReference type="InterPro" id="IPR000551">
    <property type="entry name" value="MerR-type_HTH_dom"/>
</dbReference>
<gene>
    <name evidence="3" type="ORF">ACFQ4B_07835</name>
</gene>
<accession>A0ABW3UKI6</accession>
<dbReference type="Gene3D" id="1.10.1660.10">
    <property type="match status" value="1"/>
</dbReference>
<dbReference type="Proteomes" id="UP001597180">
    <property type="component" value="Unassembled WGS sequence"/>
</dbReference>
<sequence>MEFVSTKEAAQMLGVSSTTVKRWVAFFQGWFQKDALGHYIYSPEDIERLRSIHEQLQQGKTMQAILNEDSPTVKTSPSYVPSQPSPVTEELLQRINQLELQLAKKADDIVSMQILQHRTELEEIRKTVQALAADVESIQRSMSRYSERTLASLRETPKAAKKKSFMSALFSLF</sequence>
<dbReference type="Pfam" id="PF13411">
    <property type="entry name" value="MerR_1"/>
    <property type="match status" value="1"/>
</dbReference>
<dbReference type="RefSeq" id="WP_345586792.1">
    <property type="nucleotide sequence ID" value="NZ_BAABJG010000006.1"/>
</dbReference>
<feature type="coiled-coil region" evidence="1">
    <location>
        <begin position="88"/>
        <end position="141"/>
    </location>
</feature>
<evidence type="ECO:0000313" key="4">
    <source>
        <dbReference type="Proteomes" id="UP001597180"/>
    </source>
</evidence>
<protein>
    <submittedName>
        <fullName evidence="3">MerR family transcriptional regulator</fullName>
    </submittedName>
</protein>
<reference evidence="4" key="1">
    <citation type="journal article" date="2019" name="Int. J. Syst. Evol. Microbiol.">
        <title>The Global Catalogue of Microorganisms (GCM) 10K type strain sequencing project: providing services to taxonomists for standard genome sequencing and annotation.</title>
        <authorList>
            <consortium name="The Broad Institute Genomics Platform"/>
            <consortium name="The Broad Institute Genome Sequencing Center for Infectious Disease"/>
            <person name="Wu L."/>
            <person name="Ma J."/>
        </authorList>
    </citation>
    <scope>NUCLEOTIDE SEQUENCE [LARGE SCALE GENOMIC DNA]</scope>
    <source>
        <strain evidence="4">CCUG 53270</strain>
    </source>
</reference>
<evidence type="ECO:0000259" key="2">
    <source>
        <dbReference type="Pfam" id="PF13411"/>
    </source>
</evidence>